<dbReference type="GO" id="GO:0005782">
    <property type="term" value="C:peroxisomal matrix"/>
    <property type="evidence" value="ECO:0007669"/>
    <property type="project" value="TreeGrafter"/>
</dbReference>
<dbReference type="PANTHER" id="PTHR43684:SF3">
    <property type="entry name" value="PEROXISOMAL D3,D2-ENOYL-COA ISOMERASE"/>
    <property type="match status" value="1"/>
</dbReference>
<evidence type="ECO:0000256" key="2">
    <source>
        <dbReference type="ARBA" id="ARBA00023026"/>
    </source>
</evidence>
<dbReference type="Gene3D" id="3.90.226.10">
    <property type="entry name" value="2-enoyl-CoA Hydratase, Chain A, domain 1"/>
    <property type="match status" value="1"/>
</dbReference>
<dbReference type="InterPro" id="IPR051053">
    <property type="entry name" value="ECH/Chromodomain_protein"/>
</dbReference>
<dbReference type="Pfam" id="PF00378">
    <property type="entry name" value="ECH_1"/>
    <property type="match status" value="1"/>
</dbReference>
<comment type="pathway">
    <text evidence="1">Mycotoxin biosynthesis.</text>
</comment>
<keyword evidence="4" id="KW-1185">Reference proteome</keyword>
<dbReference type="SUPFAM" id="SSF52096">
    <property type="entry name" value="ClpP/crotonase"/>
    <property type="match status" value="1"/>
</dbReference>
<dbReference type="OrthoDB" id="448450at2759"/>
<evidence type="ECO:0000313" key="3">
    <source>
        <dbReference type="EMBL" id="OCL13009.1"/>
    </source>
</evidence>
<dbReference type="Proteomes" id="UP000250140">
    <property type="component" value="Unassembled WGS sequence"/>
</dbReference>
<evidence type="ECO:0000256" key="1">
    <source>
        <dbReference type="ARBA" id="ARBA00004685"/>
    </source>
</evidence>
<dbReference type="InterPro" id="IPR029045">
    <property type="entry name" value="ClpP/crotonase-like_dom_sf"/>
</dbReference>
<dbReference type="InterPro" id="IPR001753">
    <property type="entry name" value="Enoyl-CoA_hydra/iso"/>
</dbReference>
<dbReference type="GO" id="GO:0006635">
    <property type="term" value="P:fatty acid beta-oxidation"/>
    <property type="evidence" value="ECO:0007669"/>
    <property type="project" value="TreeGrafter"/>
</dbReference>
<gene>
    <name evidence="3" type="ORF">AOQ84DRAFT_372554</name>
</gene>
<organism evidence="3 4">
    <name type="scientific">Glonium stellatum</name>
    <dbReference type="NCBI Taxonomy" id="574774"/>
    <lineage>
        <taxon>Eukaryota</taxon>
        <taxon>Fungi</taxon>
        <taxon>Dikarya</taxon>
        <taxon>Ascomycota</taxon>
        <taxon>Pezizomycotina</taxon>
        <taxon>Dothideomycetes</taxon>
        <taxon>Pleosporomycetidae</taxon>
        <taxon>Gloniales</taxon>
        <taxon>Gloniaceae</taxon>
        <taxon>Glonium</taxon>
    </lineage>
</organism>
<dbReference type="EMBL" id="KV748797">
    <property type="protein sequence ID" value="OCL13009.1"/>
    <property type="molecule type" value="Genomic_DNA"/>
</dbReference>
<evidence type="ECO:0000313" key="4">
    <source>
        <dbReference type="Proteomes" id="UP000250140"/>
    </source>
</evidence>
<name>A0A8E2JXP1_9PEZI</name>
<reference evidence="3 4" key="1">
    <citation type="journal article" date="2016" name="Nat. Commun.">
        <title>Ectomycorrhizal ecology is imprinted in the genome of the dominant symbiotic fungus Cenococcum geophilum.</title>
        <authorList>
            <consortium name="DOE Joint Genome Institute"/>
            <person name="Peter M."/>
            <person name="Kohler A."/>
            <person name="Ohm R.A."/>
            <person name="Kuo A."/>
            <person name="Krutzmann J."/>
            <person name="Morin E."/>
            <person name="Arend M."/>
            <person name="Barry K.W."/>
            <person name="Binder M."/>
            <person name="Choi C."/>
            <person name="Clum A."/>
            <person name="Copeland A."/>
            <person name="Grisel N."/>
            <person name="Haridas S."/>
            <person name="Kipfer T."/>
            <person name="LaButti K."/>
            <person name="Lindquist E."/>
            <person name="Lipzen A."/>
            <person name="Maire R."/>
            <person name="Meier B."/>
            <person name="Mihaltcheva S."/>
            <person name="Molinier V."/>
            <person name="Murat C."/>
            <person name="Poggeler S."/>
            <person name="Quandt C.A."/>
            <person name="Sperisen C."/>
            <person name="Tritt A."/>
            <person name="Tisserant E."/>
            <person name="Crous P.W."/>
            <person name="Henrissat B."/>
            <person name="Nehls U."/>
            <person name="Egli S."/>
            <person name="Spatafora J.W."/>
            <person name="Grigoriev I.V."/>
            <person name="Martin F.M."/>
        </authorList>
    </citation>
    <scope>NUCLEOTIDE SEQUENCE [LARGE SCALE GENOMIC DNA]</scope>
    <source>
        <strain evidence="3 4">CBS 207.34</strain>
    </source>
</reference>
<dbReference type="AlphaFoldDB" id="A0A8E2JXP1"/>
<proteinExistence type="predicted"/>
<accession>A0A8E2JXP1</accession>
<sequence length="177" mass="19418">MRSLIDHRKVVVLALNGPGVGGGAAWFQGIADIVLAAAGAYLQVPFSALGLVPENGSAVSLAQSMGVHRANDFLMFGRKLSVEELEGWGLVNRVFPAEGFQERVVGFLREQLETNDGRSMMEMKRLQNAPRRDQRLVAVVNAIDALAERFVEDAPVKRFEAKRALLESKSKNRTSKL</sequence>
<protein>
    <submittedName>
        <fullName evidence="3">ClpP/crotonase</fullName>
    </submittedName>
</protein>
<dbReference type="PANTHER" id="PTHR43684">
    <property type="match status" value="1"/>
</dbReference>
<keyword evidence="2" id="KW-0843">Virulence</keyword>
<dbReference type="CDD" id="cd06558">
    <property type="entry name" value="crotonase-like"/>
    <property type="match status" value="1"/>
</dbReference>